<organism evidence="2 3">
    <name type="scientific">Oryza rufipogon</name>
    <name type="common">Brownbeard rice</name>
    <name type="synonym">Asian wild rice</name>
    <dbReference type="NCBI Taxonomy" id="4529"/>
    <lineage>
        <taxon>Eukaryota</taxon>
        <taxon>Viridiplantae</taxon>
        <taxon>Streptophyta</taxon>
        <taxon>Embryophyta</taxon>
        <taxon>Tracheophyta</taxon>
        <taxon>Spermatophyta</taxon>
        <taxon>Magnoliopsida</taxon>
        <taxon>Liliopsida</taxon>
        <taxon>Poales</taxon>
        <taxon>Poaceae</taxon>
        <taxon>BOP clade</taxon>
        <taxon>Oryzoideae</taxon>
        <taxon>Oryzeae</taxon>
        <taxon>Oryzinae</taxon>
        <taxon>Oryza</taxon>
    </lineage>
</organism>
<name>A0A0E0QF51_ORYRU</name>
<dbReference type="EnsemblPlants" id="ORUFI08G05350.1">
    <property type="protein sequence ID" value="ORUFI08G05350.1"/>
    <property type="gene ID" value="ORUFI08G05350"/>
</dbReference>
<dbReference type="Proteomes" id="UP000008022">
    <property type="component" value="Unassembled WGS sequence"/>
</dbReference>
<dbReference type="HOGENOM" id="CLU_2241032_0_0_1"/>
<sequence length="105" mass="12154">MWSRVLACWGLLHPDIRLPSIHRLHNVLASMCYRDCIKQPKYHVLVMEGPSWKAVESEKNNLWTTLHWSEPGRNDPLQPSDEPASESSWPVNHALAQRSCRINQT</sequence>
<dbReference type="AlphaFoldDB" id="A0A0E0QF51"/>
<feature type="region of interest" description="Disordered" evidence="1">
    <location>
        <begin position="67"/>
        <end position="90"/>
    </location>
</feature>
<reference evidence="2" key="2">
    <citation type="submission" date="2015-06" db="UniProtKB">
        <authorList>
            <consortium name="EnsemblPlants"/>
        </authorList>
    </citation>
    <scope>IDENTIFICATION</scope>
</reference>
<accession>A0A0E0QF51</accession>
<protein>
    <submittedName>
        <fullName evidence="2">Uncharacterized protein</fullName>
    </submittedName>
</protein>
<dbReference type="Gramene" id="ORUFI08G05350.1">
    <property type="protein sequence ID" value="ORUFI08G05350.1"/>
    <property type="gene ID" value="ORUFI08G05350"/>
</dbReference>
<proteinExistence type="predicted"/>
<evidence type="ECO:0000256" key="1">
    <source>
        <dbReference type="SAM" id="MobiDB-lite"/>
    </source>
</evidence>
<evidence type="ECO:0000313" key="2">
    <source>
        <dbReference type="EnsemblPlants" id="ORUFI08G05350.1"/>
    </source>
</evidence>
<dbReference type="eggNOG" id="ENOG502R4QH">
    <property type="taxonomic scope" value="Eukaryota"/>
</dbReference>
<keyword evidence="3" id="KW-1185">Reference proteome</keyword>
<reference evidence="3" key="1">
    <citation type="submission" date="2013-06" db="EMBL/GenBank/DDBJ databases">
        <authorList>
            <person name="Zhao Q."/>
        </authorList>
    </citation>
    <scope>NUCLEOTIDE SEQUENCE</scope>
    <source>
        <strain evidence="3">cv. W1943</strain>
    </source>
</reference>
<evidence type="ECO:0000313" key="3">
    <source>
        <dbReference type="Proteomes" id="UP000008022"/>
    </source>
</evidence>